<comment type="catalytic activity">
    <reaction evidence="14">
        <text>4 L-ascorbate + O2 = 4 monodehydro-L-ascorbate radical + 2 H2O</text>
        <dbReference type="Rhea" id="RHEA:30243"/>
        <dbReference type="ChEBI" id="CHEBI:15377"/>
        <dbReference type="ChEBI" id="CHEBI:15379"/>
        <dbReference type="ChEBI" id="CHEBI:38290"/>
        <dbReference type="ChEBI" id="CHEBI:59513"/>
        <dbReference type="EC" id="1.10.3.3"/>
    </reaction>
</comment>
<evidence type="ECO:0000256" key="4">
    <source>
        <dbReference type="ARBA" id="ARBA00011473"/>
    </source>
</evidence>
<protein>
    <recommendedName>
        <fullName evidence="6">L-ascorbate oxidase</fullName>
        <ecNumber evidence="5">1.10.3.3</ecNumber>
    </recommendedName>
</protein>
<dbReference type="GO" id="GO:0005576">
    <property type="term" value="C:extracellular region"/>
    <property type="evidence" value="ECO:0007669"/>
    <property type="project" value="UniProtKB-SubCell"/>
</dbReference>
<keyword evidence="11" id="KW-0186">Copper</keyword>
<evidence type="ECO:0000256" key="9">
    <source>
        <dbReference type="ARBA" id="ARBA00022737"/>
    </source>
</evidence>
<dbReference type="Pfam" id="PF07732">
    <property type="entry name" value="Cu-oxidase_3"/>
    <property type="match status" value="1"/>
</dbReference>
<dbReference type="FunFam" id="2.60.40.420:FF:000045">
    <property type="entry name" value="Laccase 2"/>
    <property type="match status" value="1"/>
</dbReference>
<keyword evidence="9" id="KW-0677">Repeat</keyword>
<organism evidence="20 21">
    <name type="scientific">Canavalia gladiata</name>
    <name type="common">Sword bean</name>
    <name type="synonym">Dolichos gladiatus</name>
    <dbReference type="NCBI Taxonomy" id="3824"/>
    <lineage>
        <taxon>Eukaryota</taxon>
        <taxon>Viridiplantae</taxon>
        <taxon>Streptophyta</taxon>
        <taxon>Embryophyta</taxon>
        <taxon>Tracheophyta</taxon>
        <taxon>Spermatophyta</taxon>
        <taxon>Magnoliopsida</taxon>
        <taxon>eudicotyledons</taxon>
        <taxon>Gunneridae</taxon>
        <taxon>Pentapetalae</taxon>
        <taxon>rosids</taxon>
        <taxon>fabids</taxon>
        <taxon>Fabales</taxon>
        <taxon>Fabaceae</taxon>
        <taxon>Papilionoideae</taxon>
        <taxon>50 kb inversion clade</taxon>
        <taxon>NPAAA clade</taxon>
        <taxon>indigoferoid/millettioid clade</taxon>
        <taxon>Phaseoleae</taxon>
        <taxon>Canavalia</taxon>
    </lineage>
</organism>
<comment type="similarity">
    <text evidence="3">Belongs to the multicopper oxidase family.</text>
</comment>
<sequence length="647" mass="72927">MVELHLSLRAVPTLLVVCLFLLLGNLHKAEAKIRHYKWEVKYEYRSPDCYKKLVITINGKTPGPTIQAQEGDTVIVEVNNSLVTENLSIHWHGIRQIGTPWFDGTEGVTQCPILPGDTFIYQFVVDRPGTYLYHAHYGMQREAGLYGLIRVAPLDPEPFAYDLDRSIILNDWYHQSTYEQAAGLSSIPFQWVNEPQSLLIHGKGRFNCSASTSLNTALCNISNPECSYFVQTVIPGKTYRLRIASLTALSALSFQIEGHNMTVVEADGHYIEPFVVQNLFIYSGETYSVLVKTDQDPSRNYWMTSNVVSRNRTTPPGLAILNYYPNHPKRSPPRDPPSPPAWDDVEQRLAQSLAIKARQGYIHKPPTTSDRVIVLLNTQNNINGYRRWSVNNVSFTLPHTPYLIALKENITGAFNPTPPPDGYDFVNYDIFNVSNNPNATSSNGIYRLKFNTTVDIILQNANSMVKNNSETHPWHLHGHDFWVLGYGKGKFDVNNDTKKYNLVDPIMKNTVAVHPYGWTALRFRSDNPGVWAFHCHIESHFYMGMGVVFEEGIERVGKLPSSIMGCGATKEPPKKEEEKISSLLGCLKFTRKGRMKIKGTFLGALPWSTGQVFDKLNVVTPNSPQTKRRADQDNISDLLAMSEASES</sequence>
<dbReference type="NCBIfam" id="TIGR03388">
    <property type="entry name" value="ascorbase"/>
    <property type="match status" value="1"/>
</dbReference>
<dbReference type="EMBL" id="JAYMYQ010000001">
    <property type="protein sequence ID" value="KAK7358943.1"/>
    <property type="molecule type" value="Genomic_DNA"/>
</dbReference>
<dbReference type="GO" id="GO:0008447">
    <property type="term" value="F:L-ascorbate oxidase activity"/>
    <property type="evidence" value="ECO:0007669"/>
    <property type="project" value="UniProtKB-EC"/>
</dbReference>
<evidence type="ECO:0000256" key="5">
    <source>
        <dbReference type="ARBA" id="ARBA00012301"/>
    </source>
</evidence>
<evidence type="ECO:0000259" key="17">
    <source>
        <dbReference type="Pfam" id="PF00394"/>
    </source>
</evidence>
<evidence type="ECO:0000256" key="7">
    <source>
        <dbReference type="ARBA" id="ARBA00022525"/>
    </source>
</evidence>
<comment type="cofactor">
    <cofactor evidence="1">
        <name>Cu cation</name>
        <dbReference type="ChEBI" id="CHEBI:23378"/>
    </cofactor>
</comment>
<name>A0AAN9MWT4_CANGL</name>
<dbReference type="InterPro" id="IPR001117">
    <property type="entry name" value="Cu-oxidase_2nd"/>
</dbReference>
<accession>A0AAN9MWT4</accession>
<feature type="signal peptide" evidence="16">
    <location>
        <begin position="1"/>
        <end position="31"/>
    </location>
</feature>
<feature type="region of interest" description="Disordered" evidence="15">
    <location>
        <begin position="322"/>
        <end position="343"/>
    </location>
</feature>
<dbReference type="Pfam" id="PF00394">
    <property type="entry name" value="Cu-oxidase"/>
    <property type="match status" value="1"/>
</dbReference>
<dbReference type="PANTHER" id="PTHR11709">
    <property type="entry name" value="MULTI-COPPER OXIDASE"/>
    <property type="match status" value="1"/>
</dbReference>
<evidence type="ECO:0000259" key="19">
    <source>
        <dbReference type="Pfam" id="PF07732"/>
    </source>
</evidence>
<comment type="subcellular location">
    <subcellularLocation>
        <location evidence="2">Secreted</location>
    </subcellularLocation>
</comment>
<dbReference type="Gene3D" id="2.60.40.420">
    <property type="entry name" value="Cupredoxins - blue copper proteins"/>
    <property type="match status" value="3"/>
</dbReference>
<dbReference type="InterPro" id="IPR017760">
    <property type="entry name" value="L-ascorbate_oxidase_pln"/>
</dbReference>
<dbReference type="InterPro" id="IPR011706">
    <property type="entry name" value="Cu-oxidase_C"/>
</dbReference>
<evidence type="ECO:0000256" key="2">
    <source>
        <dbReference type="ARBA" id="ARBA00004613"/>
    </source>
</evidence>
<evidence type="ECO:0000313" key="20">
    <source>
        <dbReference type="EMBL" id="KAK7358943.1"/>
    </source>
</evidence>
<dbReference type="SUPFAM" id="SSF49503">
    <property type="entry name" value="Cupredoxins"/>
    <property type="match status" value="3"/>
</dbReference>
<keyword evidence="13" id="KW-0325">Glycoprotein</keyword>
<reference evidence="20 21" key="1">
    <citation type="submission" date="2024-01" db="EMBL/GenBank/DDBJ databases">
        <title>The genomes of 5 underutilized Papilionoideae crops provide insights into root nodulation and disease resistanc.</title>
        <authorList>
            <person name="Jiang F."/>
        </authorList>
    </citation>
    <scope>NUCLEOTIDE SEQUENCE [LARGE SCALE GENOMIC DNA]</scope>
    <source>
        <strain evidence="20">LVBAO_FW01</strain>
        <tissue evidence="20">Leaves</tissue>
    </source>
</reference>
<dbReference type="PROSITE" id="PS00080">
    <property type="entry name" value="MULTICOPPER_OXIDASE2"/>
    <property type="match status" value="1"/>
</dbReference>
<evidence type="ECO:0000256" key="6">
    <source>
        <dbReference type="ARBA" id="ARBA00022095"/>
    </source>
</evidence>
<evidence type="ECO:0000256" key="1">
    <source>
        <dbReference type="ARBA" id="ARBA00001935"/>
    </source>
</evidence>
<evidence type="ECO:0000256" key="12">
    <source>
        <dbReference type="ARBA" id="ARBA00023157"/>
    </source>
</evidence>
<feature type="domain" description="Plastocyanin-like" evidence="17">
    <location>
        <begin position="166"/>
        <end position="325"/>
    </location>
</feature>
<feature type="domain" description="Plastocyanin-like" evidence="18">
    <location>
        <begin position="431"/>
        <end position="552"/>
    </location>
</feature>
<dbReference type="GO" id="GO:0005507">
    <property type="term" value="F:copper ion binding"/>
    <property type="evidence" value="ECO:0007669"/>
    <property type="project" value="InterPro"/>
</dbReference>
<dbReference type="InterPro" id="IPR033138">
    <property type="entry name" value="Cu_oxidase_CS"/>
</dbReference>
<dbReference type="PANTHER" id="PTHR11709:SF218">
    <property type="entry name" value="L-ASCORBATE OXIDASE"/>
    <property type="match status" value="1"/>
</dbReference>
<keyword evidence="10" id="KW-0560">Oxidoreductase</keyword>
<evidence type="ECO:0000256" key="14">
    <source>
        <dbReference type="ARBA" id="ARBA00048908"/>
    </source>
</evidence>
<evidence type="ECO:0000313" key="21">
    <source>
        <dbReference type="Proteomes" id="UP001367508"/>
    </source>
</evidence>
<evidence type="ECO:0000256" key="11">
    <source>
        <dbReference type="ARBA" id="ARBA00023008"/>
    </source>
</evidence>
<dbReference type="PROSITE" id="PS00079">
    <property type="entry name" value="MULTICOPPER_OXIDASE1"/>
    <property type="match status" value="1"/>
</dbReference>
<keyword evidence="16" id="KW-0732">Signal</keyword>
<comment type="caution">
    <text evidence="20">The sequence shown here is derived from an EMBL/GenBank/DDBJ whole genome shotgun (WGS) entry which is preliminary data.</text>
</comment>
<gene>
    <name evidence="20" type="ORF">VNO77_00884</name>
</gene>
<feature type="chain" id="PRO_5042962290" description="L-ascorbate oxidase" evidence="16">
    <location>
        <begin position="32"/>
        <end position="647"/>
    </location>
</feature>
<evidence type="ECO:0000256" key="15">
    <source>
        <dbReference type="SAM" id="MobiDB-lite"/>
    </source>
</evidence>
<proteinExistence type="inferred from homology"/>
<keyword evidence="7" id="KW-0964">Secreted</keyword>
<keyword evidence="21" id="KW-1185">Reference proteome</keyword>
<evidence type="ECO:0000256" key="13">
    <source>
        <dbReference type="ARBA" id="ARBA00023180"/>
    </source>
</evidence>
<comment type="subunit">
    <text evidence="4">Dimer.</text>
</comment>
<dbReference type="EC" id="1.10.3.3" evidence="5"/>
<dbReference type="InterPro" id="IPR008972">
    <property type="entry name" value="Cupredoxin"/>
</dbReference>
<dbReference type="InterPro" id="IPR034267">
    <property type="entry name" value="CuRO_3_AAO"/>
</dbReference>
<evidence type="ECO:0000256" key="3">
    <source>
        <dbReference type="ARBA" id="ARBA00010609"/>
    </source>
</evidence>
<dbReference type="InterPro" id="IPR002355">
    <property type="entry name" value="Cu_oxidase_Cu_BS"/>
</dbReference>
<dbReference type="InterPro" id="IPR034259">
    <property type="entry name" value="CuRO_1_AAO"/>
</dbReference>
<evidence type="ECO:0000259" key="18">
    <source>
        <dbReference type="Pfam" id="PF07731"/>
    </source>
</evidence>
<feature type="domain" description="Plastocyanin-like" evidence="19">
    <location>
        <begin position="40"/>
        <end position="153"/>
    </location>
</feature>
<evidence type="ECO:0000256" key="8">
    <source>
        <dbReference type="ARBA" id="ARBA00022723"/>
    </source>
</evidence>
<dbReference type="AlphaFoldDB" id="A0AAN9MWT4"/>
<dbReference type="CDD" id="cd13845">
    <property type="entry name" value="CuRO_1_AAO"/>
    <property type="match status" value="1"/>
</dbReference>
<dbReference type="Proteomes" id="UP001367508">
    <property type="component" value="Unassembled WGS sequence"/>
</dbReference>
<dbReference type="CDD" id="cd13893">
    <property type="entry name" value="CuRO_3_AAO"/>
    <property type="match status" value="1"/>
</dbReference>
<evidence type="ECO:0000256" key="10">
    <source>
        <dbReference type="ARBA" id="ARBA00023002"/>
    </source>
</evidence>
<dbReference type="InterPro" id="IPR045087">
    <property type="entry name" value="Cu-oxidase_fam"/>
</dbReference>
<dbReference type="InterPro" id="IPR011707">
    <property type="entry name" value="Cu-oxidase-like_N"/>
</dbReference>
<evidence type="ECO:0000256" key="16">
    <source>
        <dbReference type="SAM" id="SignalP"/>
    </source>
</evidence>
<dbReference type="Pfam" id="PF07731">
    <property type="entry name" value="Cu-oxidase_2"/>
    <property type="match status" value="1"/>
</dbReference>
<keyword evidence="12" id="KW-1015">Disulfide bond</keyword>
<keyword evidence="8" id="KW-0479">Metal-binding</keyword>